<gene>
    <name evidence="2" type="ORF">DFP76_10945</name>
</gene>
<organism evidence="2 3">
    <name type="scientific">Marinomonas aquiplantarum</name>
    <dbReference type="NCBI Taxonomy" id="491951"/>
    <lineage>
        <taxon>Bacteria</taxon>
        <taxon>Pseudomonadati</taxon>
        <taxon>Pseudomonadota</taxon>
        <taxon>Gammaproteobacteria</taxon>
        <taxon>Oceanospirillales</taxon>
        <taxon>Oceanospirillaceae</taxon>
        <taxon>Marinomonas</taxon>
    </lineage>
</organism>
<dbReference type="EMBL" id="QNRF01000009">
    <property type="protein sequence ID" value="RBO80003.1"/>
    <property type="molecule type" value="Genomic_DNA"/>
</dbReference>
<protein>
    <submittedName>
        <fullName evidence="2">Uncharacterized protein</fullName>
    </submittedName>
</protein>
<keyword evidence="3" id="KW-1185">Reference proteome</keyword>
<evidence type="ECO:0000256" key="1">
    <source>
        <dbReference type="SAM" id="Phobius"/>
    </source>
</evidence>
<dbReference type="Proteomes" id="UP000252086">
    <property type="component" value="Unassembled WGS sequence"/>
</dbReference>
<name>A0A366CUL2_9GAMM</name>
<dbReference type="RefSeq" id="WP_113875408.1">
    <property type="nucleotide sequence ID" value="NZ_QNRF01000009.1"/>
</dbReference>
<dbReference type="OrthoDB" id="6120993at2"/>
<dbReference type="AlphaFoldDB" id="A0A366CUL2"/>
<proteinExistence type="predicted"/>
<keyword evidence="1" id="KW-0472">Membrane</keyword>
<sequence length="123" mass="14472">MMLELLLSAFVFFVLLMGLMMFFVRHQSKLPYYRQSQADCVAMLEKALAGNLPEFEWHAFIGLSIRDNENLDTLRERCCWIDEFETKGTQLVNGRLCVSFSNEGRKELEKLLDEWQHKADYLV</sequence>
<accession>A0A366CUL2</accession>
<comment type="caution">
    <text evidence="2">The sequence shown here is derived from an EMBL/GenBank/DDBJ whole genome shotgun (WGS) entry which is preliminary data.</text>
</comment>
<evidence type="ECO:0000313" key="3">
    <source>
        <dbReference type="Proteomes" id="UP000252086"/>
    </source>
</evidence>
<keyword evidence="1" id="KW-0812">Transmembrane</keyword>
<reference evidence="2 3" key="1">
    <citation type="submission" date="2018-06" db="EMBL/GenBank/DDBJ databases">
        <title>Genomic Encyclopedia of Type Strains, Phase III (KMG-III): the genomes of soil and plant-associated and newly described type strains.</title>
        <authorList>
            <person name="Whitman W."/>
        </authorList>
    </citation>
    <scope>NUCLEOTIDE SEQUENCE [LARGE SCALE GENOMIC DNA]</scope>
    <source>
        <strain evidence="2 3">CECT 7732</strain>
    </source>
</reference>
<feature type="transmembrane region" description="Helical" evidence="1">
    <location>
        <begin position="6"/>
        <end position="24"/>
    </location>
</feature>
<keyword evidence="1" id="KW-1133">Transmembrane helix</keyword>
<evidence type="ECO:0000313" key="2">
    <source>
        <dbReference type="EMBL" id="RBO80003.1"/>
    </source>
</evidence>